<proteinExistence type="predicted"/>
<dbReference type="Proteomes" id="UP000024635">
    <property type="component" value="Unassembled WGS sequence"/>
</dbReference>
<reference evidence="2" key="1">
    <citation type="journal article" date="2015" name="Nat. Genet.">
        <title>The genome and transcriptome of the zoonotic hookworm Ancylostoma ceylanicum identify infection-specific gene families.</title>
        <authorList>
            <person name="Schwarz E.M."/>
            <person name="Hu Y."/>
            <person name="Antoshechkin I."/>
            <person name="Miller M.M."/>
            <person name="Sternberg P.W."/>
            <person name="Aroian R.V."/>
        </authorList>
    </citation>
    <scope>NUCLEOTIDE SEQUENCE</scope>
    <source>
        <strain evidence="2">HY135</strain>
    </source>
</reference>
<dbReference type="AlphaFoldDB" id="A0A016WZ49"/>
<comment type="caution">
    <text evidence="1">The sequence shown here is derived from an EMBL/GenBank/DDBJ whole genome shotgun (WGS) entry which is preliminary data.</text>
</comment>
<protein>
    <submittedName>
        <fullName evidence="1">Uncharacterized protein</fullName>
    </submittedName>
</protein>
<evidence type="ECO:0000313" key="1">
    <source>
        <dbReference type="EMBL" id="EYC44308.1"/>
    </source>
</evidence>
<organism evidence="1 2">
    <name type="scientific">Ancylostoma ceylanicum</name>
    <dbReference type="NCBI Taxonomy" id="53326"/>
    <lineage>
        <taxon>Eukaryota</taxon>
        <taxon>Metazoa</taxon>
        <taxon>Ecdysozoa</taxon>
        <taxon>Nematoda</taxon>
        <taxon>Chromadorea</taxon>
        <taxon>Rhabditida</taxon>
        <taxon>Rhabditina</taxon>
        <taxon>Rhabditomorpha</taxon>
        <taxon>Strongyloidea</taxon>
        <taxon>Ancylostomatidae</taxon>
        <taxon>Ancylostomatinae</taxon>
        <taxon>Ancylostoma</taxon>
    </lineage>
</organism>
<evidence type="ECO:0000313" key="2">
    <source>
        <dbReference type="Proteomes" id="UP000024635"/>
    </source>
</evidence>
<name>A0A016WZ49_9BILA</name>
<gene>
    <name evidence="1" type="primary">Acey_s0465.g1945</name>
    <name evidence="1" type="ORF">Y032_0465g1945</name>
</gene>
<keyword evidence="2" id="KW-1185">Reference proteome</keyword>
<sequence>MLTFRPLSENSIRRLVAVKSGPMPDTLHIAGRTSTVVHQPDSCCIQPAIGPIARLGHIMCGSARNLPAMLPCSNLSSRICPCYCLSSYEAQLAGRQAALWPALRFLFGTYIHLQTFTFI</sequence>
<accession>A0A016WZ49</accession>
<dbReference type="EMBL" id="JARK01000065">
    <property type="protein sequence ID" value="EYC44308.1"/>
    <property type="molecule type" value="Genomic_DNA"/>
</dbReference>